<dbReference type="Proteomes" id="UP000601435">
    <property type="component" value="Unassembled WGS sequence"/>
</dbReference>
<evidence type="ECO:0000313" key="3">
    <source>
        <dbReference type="Proteomes" id="UP000601435"/>
    </source>
</evidence>
<keyword evidence="3" id="KW-1185">Reference proteome</keyword>
<proteinExistence type="predicted"/>
<feature type="region of interest" description="Disordered" evidence="1">
    <location>
        <begin position="1"/>
        <end position="50"/>
    </location>
</feature>
<evidence type="ECO:0000256" key="1">
    <source>
        <dbReference type="SAM" id="MobiDB-lite"/>
    </source>
</evidence>
<dbReference type="EMBL" id="CAJNJA010051753">
    <property type="protein sequence ID" value="CAE7844674.1"/>
    <property type="molecule type" value="Genomic_DNA"/>
</dbReference>
<feature type="region of interest" description="Disordered" evidence="1">
    <location>
        <begin position="77"/>
        <end position="98"/>
    </location>
</feature>
<name>A0A812ZXB6_9DINO</name>
<accession>A0A812ZXB6</accession>
<sequence>VNANSCPPVEPNGQRSSRHADSDGSEDAADGLPDNSRPVCESCEGGGGEHCSSWEKLVTDLLKAEIIDLARTAHYERMLAEPPTPGGPDQDASGPAFA</sequence>
<comment type="caution">
    <text evidence="2">The sequence shown here is derived from an EMBL/GenBank/DDBJ whole genome shotgun (WGS) entry which is preliminary data.</text>
</comment>
<feature type="non-terminal residue" evidence="2">
    <location>
        <position position="1"/>
    </location>
</feature>
<reference evidence="2" key="1">
    <citation type="submission" date="2021-02" db="EMBL/GenBank/DDBJ databases">
        <authorList>
            <person name="Dougan E. K."/>
            <person name="Rhodes N."/>
            <person name="Thang M."/>
            <person name="Chan C."/>
        </authorList>
    </citation>
    <scope>NUCLEOTIDE SEQUENCE</scope>
</reference>
<organism evidence="2 3">
    <name type="scientific">Symbiodinium necroappetens</name>
    <dbReference type="NCBI Taxonomy" id="1628268"/>
    <lineage>
        <taxon>Eukaryota</taxon>
        <taxon>Sar</taxon>
        <taxon>Alveolata</taxon>
        <taxon>Dinophyceae</taxon>
        <taxon>Suessiales</taxon>
        <taxon>Symbiodiniaceae</taxon>
        <taxon>Symbiodinium</taxon>
    </lineage>
</organism>
<evidence type="ECO:0000313" key="2">
    <source>
        <dbReference type="EMBL" id="CAE7844674.1"/>
    </source>
</evidence>
<gene>
    <name evidence="2" type="ORF">SNEC2469_LOCUS25898</name>
</gene>
<protein>
    <submittedName>
        <fullName evidence="2">Uncharacterized protein</fullName>
    </submittedName>
</protein>
<dbReference type="AlphaFoldDB" id="A0A812ZXB6"/>